<dbReference type="GO" id="GO:0061630">
    <property type="term" value="F:ubiquitin protein ligase activity"/>
    <property type="evidence" value="ECO:0000318"/>
    <property type="project" value="GO_Central"/>
</dbReference>
<dbReference type="SUPFAM" id="SSF57850">
    <property type="entry name" value="RING/U-box"/>
    <property type="match status" value="1"/>
</dbReference>
<evidence type="ECO:0000256" key="1">
    <source>
        <dbReference type="PROSITE-ProRule" id="PRU00175"/>
    </source>
</evidence>
<dbReference type="EMBL" id="CH445340">
    <property type="protein sequence ID" value="EAT82603.1"/>
    <property type="molecule type" value="Genomic_DNA"/>
</dbReference>
<evidence type="ECO:0000259" key="3">
    <source>
        <dbReference type="PROSITE" id="PS50089"/>
    </source>
</evidence>
<dbReference type="InterPro" id="IPR013083">
    <property type="entry name" value="Znf_RING/FYVE/PHD"/>
</dbReference>
<dbReference type="Proteomes" id="UP000001055">
    <property type="component" value="Unassembled WGS sequence"/>
</dbReference>
<sequence length="263" mass="29225">MSLVAGMATSKLVLISLPFPTITLSIMSPLNTINLKVAFPSLFLALDHLKEDQENEAWPVVDIDELANVVRIIHDFYVLTASPIQSPSSSAVSMSTEQWSTTSNVVAENSHNGDYQCAEMLVLQWGWDDARDLKRDDLNNTTATRPHITSAQGMVMIHTEVATTLHPSPVQYETDETNVEYTPLGPHIPLEEFSMPCEDLFAPDDHCGICNERLIGPVNCELVRAICQARHPFHEDCLNEWVNHSAMPNANTCPLDREVLCEG</sequence>
<keyword evidence="1" id="KW-0479">Metal-binding</keyword>
<dbReference type="KEGG" id="pno:SNOG_10268"/>
<name>Q0UD96_PHANO</name>
<protein>
    <recommendedName>
        <fullName evidence="3">RING-type domain-containing protein</fullName>
    </recommendedName>
</protein>
<reference evidence="5" key="1">
    <citation type="journal article" date="2007" name="Plant Cell">
        <title>Dothideomycete-plant interactions illuminated by genome sequencing and EST analysis of the wheat pathogen Stagonospora nodorum.</title>
        <authorList>
            <person name="Hane J.K."/>
            <person name="Lowe R.G."/>
            <person name="Solomon P.S."/>
            <person name="Tan K.C."/>
            <person name="Schoch C.L."/>
            <person name="Spatafora J.W."/>
            <person name="Crous P.W."/>
            <person name="Kodira C."/>
            <person name="Birren B.W."/>
            <person name="Galagan J.E."/>
            <person name="Torriani S.F."/>
            <person name="McDonald B.A."/>
            <person name="Oliver R.P."/>
        </authorList>
    </citation>
    <scope>NUCLEOTIDE SEQUENCE [LARGE SCALE GENOMIC DNA]</scope>
    <source>
        <strain evidence="5">SN15 / ATCC MYA-4574 / FGSC 10173</strain>
    </source>
</reference>
<keyword evidence="1" id="KW-0863">Zinc-finger</keyword>
<dbReference type="InterPro" id="IPR001841">
    <property type="entry name" value="Znf_RING"/>
</dbReference>
<proteinExistence type="predicted"/>
<dbReference type="InParanoid" id="Q0UD96"/>
<organism evidence="4 5">
    <name type="scientific">Phaeosphaeria nodorum (strain SN15 / ATCC MYA-4574 / FGSC 10173)</name>
    <name type="common">Glume blotch fungus</name>
    <name type="synonym">Parastagonospora nodorum</name>
    <dbReference type="NCBI Taxonomy" id="321614"/>
    <lineage>
        <taxon>Eukaryota</taxon>
        <taxon>Fungi</taxon>
        <taxon>Dikarya</taxon>
        <taxon>Ascomycota</taxon>
        <taxon>Pezizomycotina</taxon>
        <taxon>Dothideomycetes</taxon>
        <taxon>Pleosporomycetidae</taxon>
        <taxon>Pleosporales</taxon>
        <taxon>Pleosporineae</taxon>
        <taxon>Phaeosphaeriaceae</taxon>
        <taxon>Parastagonospora</taxon>
    </lineage>
</organism>
<keyword evidence="2" id="KW-0812">Transmembrane</keyword>
<keyword evidence="1" id="KW-0862">Zinc</keyword>
<dbReference type="GO" id="GO:0016567">
    <property type="term" value="P:protein ubiquitination"/>
    <property type="evidence" value="ECO:0000318"/>
    <property type="project" value="GO_Central"/>
</dbReference>
<dbReference type="GeneID" id="5977453"/>
<dbReference type="VEuPathDB" id="FungiDB:JI435_102680"/>
<dbReference type="AlphaFoldDB" id="Q0UD96"/>
<dbReference type="PROSITE" id="PS50089">
    <property type="entry name" value="ZF_RING_2"/>
    <property type="match status" value="1"/>
</dbReference>
<dbReference type="Gene3D" id="3.30.40.10">
    <property type="entry name" value="Zinc/RING finger domain, C3HC4 (zinc finger)"/>
    <property type="match status" value="1"/>
</dbReference>
<evidence type="ECO:0000256" key="2">
    <source>
        <dbReference type="SAM" id="Phobius"/>
    </source>
</evidence>
<dbReference type="GO" id="GO:0008270">
    <property type="term" value="F:zinc ion binding"/>
    <property type="evidence" value="ECO:0007669"/>
    <property type="project" value="UniProtKB-KW"/>
</dbReference>
<evidence type="ECO:0000313" key="4">
    <source>
        <dbReference type="EMBL" id="EAT82603.1"/>
    </source>
</evidence>
<accession>Q0UD96</accession>
<gene>
    <name evidence="4" type="ORF">SNOG_10268</name>
</gene>
<feature type="domain" description="RING-type" evidence="3">
    <location>
        <begin position="207"/>
        <end position="257"/>
    </location>
</feature>
<keyword evidence="2" id="KW-1133">Transmembrane helix</keyword>
<evidence type="ECO:0000313" key="5">
    <source>
        <dbReference type="Proteomes" id="UP000001055"/>
    </source>
</evidence>
<keyword evidence="2" id="KW-0472">Membrane</keyword>
<feature type="transmembrane region" description="Helical" evidence="2">
    <location>
        <begin position="12"/>
        <end position="30"/>
    </location>
</feature>
<dbReference type="RefSeq" id="XP_001800547.1">
    <property type="nucleotide sequence ID" value="XM_001800495.1"/>
</dbReference>